<comment type="cofactor">
    <cofactor evidence="6">
        <name>Mg(2+)</name>
        <dbReference type="ChEBI" id="CHEBI:18420"/>
    </cofactor>
</comment>
<dbReference type="SUPFAM" id="SSF63882">
    <property type="entry name" value="MoeA N-terminal region -like"/>
    <property type="match status" value="1"/>
</dbReference>
<evidence type="ECO:0000259" key="7">
    <source>
        <dbReference type="SMART" id="SM00852"/>
    </source>
</evidence>
<protein>
    <recommendedName>
        <fullName evidence="6">Molybdopterin molybdenumtransferase</fullName>
        <ecNumber evidence="6">2.10.1.1</ecNumber>
    </recommendedName>
</protein>
<dbReference type="Pfam" id="PF00994">
    <property type="entry name" value="MoCF_biosynth"/>
    <property type="match status" value="1"/>
</dbReference>
<evidence type="ECO:0000256" key="1">
    <source>
        <dbReference type="ARBA" id="ARBA00002901"/>
    </source>
</evidence>
<dbReference type="EC" id="2.10.1.1" evidence="6"/>
<evidence type="ECO:0000256" key="2">
    <source>
        <dbReference type="ARBA" id="ARBA00005046"/>
    </source>
</evidence>
<dbReference type="EMBL" id="JBHSDH010000013">
    <property type="protein sequence ID" value="MFC4292180.1"/>
    <property type="molecule type" value="Genomic_DNA"/>
</dbReference>
<gene>
    <name evidence="8" type="ORF">ACFOWX_07105</name>
</gene>
<dbReference type="SUPFAM" id="SSF53218">
    <property type="entry name" value="Molybdenum cofactor biosynthesis proteins"/>
    <property type="match status" value="1"/>
</dbReference>
<dbReference type="InterPro" id="IPR036135">
    <property type="entry name" value="MoeA_linker/N_sf"/>
</dbReference>
<dbReference type="SMART" id="SM00852">
    <property type="entry name" value="MoCF_biosynth"/>
    <property type="match status" value="1"/>
</dbReference>
<dbReference type="InterPro" id="IPR005111">
    <property type="entry name" value="MoeA_C_domain_IV"/>
</dbReference>
<proteinExistence type="inferred from homology"/>
<dbReference type="InterPro" id="IPR038987">
    <property type="entry name" value="MoeA-like"/>
</dbReference>
<dbReference type="InterPro" id="IPR001453">
    <property type="entry name" value="MoaB/Mog_dom"/>
</dbReference>
<keyword evidence="6" id="KW-0500">Molybdenum</keyword>
<dbReference type="Gene3D" id="2.170.190.11">
    <property type="entry name" value="Molybdopterin biosynthesis moea protein, domain 3"/>
    <property type="match status" value="1"/>
</dbReference>
<comment type="similarity">
    <text evidence="3 6">Belongs to the MoeA family.</text>
</comment>
<dbReference type="PANTHER" id="PTHR10192">
    <property type="entry name" value="MOLYBDOPTERIN BIOSYNTHESIS PROTEIN"/>
    <property type="match status" value="1"/>
</dbReference>
<accession>A0ABV8RI84</accession>
<evidence type="ECO:0000256" key="5">
    <source>
        <dbReference type="ARBA" id="ARBA00047317"/>
    </source>
</evidence>
<dbReference type="Proteomes" id="UP001595887">
    <property type="component" value="Unassembled WGS sequence"/>
</dbReference>
<sequence length="393" mass="41025">MISVEEARQRLLKLASLMPVVSTPLPLAKGRFLAEDLIARRQQPAAHMSAMDGYAVRFSDCPGPWSVIGESAAGHRYNGALAAGEAVRIFTGAHLPENSDCVIIQEDIERSGDNISLCGDAPHQKWHHVRKAGSDFSNGDRLAQAGTQVNAGIIAAAAMAGYGDLPLFAGPRVAIISSGDELVPPGLPLRTEQIPSSNAVMIAAMLSSLPCEVQDLGIARDNLASLAEKLEQAKGADIIVTIGGASVGDHDLVHRAATDAGATMDFWRIAVRPGKPLMAGKLGNSVMLGLPGNPGSAFVTAFLFLLPLVRHMAGSAQPWPTSLSAPCTTAIAAGGPRAEYLRAVLQDGELTPFHMQDSGVTKPLASANALIIRPVDAPPVGVGDIVAYLPLDI</sequence>
<organism evidence="8 9">
    <name type="scientific">Sphingorhabdus arenilitoris</name>
    <dbReference type="NCBI Taxonomy" id="1490041"/>
    <lineage>
        <taxon>Bacteria</taxon>
        <taxon>Pseudomonadati</taxon>
        <taxon>Pseudomonadota</taxon>
        <taxon>Alphaproteobacteria</taxon>
        <taxon>Sphingomonadales</taxon>
        <taxon>Sphingomonadaceae</taxon>
        <taxon>Sphingorhabdus</taxon>
    </lineage>
</organism>
<dbReference type="Pfam" id="PF03454">
    <property type="entry name" value="MoeA_C"/>
    <property type="match status" value="1"/>
</dbReference>
<keyword evidence="4 6" id="KW-0501">Molybdenum cofactor biosynthesis</keyword>
<dbReference type="InterPro" id="IPR036688">
    <property type="entry name" value="MoeA_C_domain_IV_sf"/>
</dbReference>
<feature type="domain" description="MoaB/Mog" evidence="7">
    <location>
        <begin position="174"/>
        <end position="311"/>
    </location>
</feature>
<reference evidence="9" key="1">
    <citation type="journal article" date="2019" name="Int. J. Syst. Evol. Microbiol.">
        <title>The Global Catalogue of Microorganisms (GCM) 10K type strain sequencing project: providing services to taxonomists for standard genome sequencing and annotation.</title>
        <authorList>
            <consortium name="The Broad Institute Genomics Platform"/>
            <consortium name="The Broad Institute Genome Sequencing Center for Infectious Disease"/>
            <person name="Wu L."/>
            <person name="Ma J."/>
        </authorList>
    </citation>
    <scope>NUCLEOTIDE SEQUENCE [LARGE SCALE GENOMIC DNA]</scope>
    <source>
        <strain evidence="9">CECT 8531</strain>
    </source>
</reference>
<evidence type="ECO:0000313" key="8">
    <source>
        <dbReference type="EMBL" id="MFC4292180.1"/>
    </source>
</evidence>
<dbReference type="RefSeq" id="WP_381422659.1">
    <property type="nucleotide sequence ID" value="NZ_JBHSDH010000013.1"/>
</dbReference>
<comment type="pathway">
    <text evidence="2 6">Cofactor biosynthesis; molybdopterin biosynthesis.</text>
</comment>
<comment type="catalytic activity">
    <reaction evidence="5">
        <text>adenylyl-molybdopterin + molybdate = Mo-molybdopterin + AMP + H(+)</text>
        <dbReference type="Rhea" id="RHEA:35047"/>
        <dbReference type="ChEBI" id="CHEBI:15378"/>
        <dbReference type="ChEBI" id="CHEBI:36264"/>
        <dbReference type="ChEBI" id="CHEBI:62727"/>
        <dbReference type="ChEBI" id="CHEBI:71302"/>
        <dbReference type="ChEBI" id="CHEBI:456215"/>
        <dbReference type="EC" id="2.10.1.1"/>
    </reaction>
</comment>
<keyword evidence="6" id="KW-0460">Magnesium</keyword>
<evidence type="ECO:0000313" key="9">
    <source>
        <dbReference type="Proteomes" id="UP001595887"/>
    </source>
</evidence>
<name>A0ABV8RI84_9SPHN</name>
<evidence type="ECO:0000256" key="4">
    <source>
        <dbReference type="ARBA" id="ARBA00023150"/>
    </source>
</evidence>
<dbReference type="Pfam" id="PF03453">
    <property type="entry name" value="MoeA_N"/>
    <property type="match status" value="1"/>
</dbReference>
<dbReference type="Gene3D" id="2.40.340.10">
    <property type="entry name" value="MoeA, C-terminal, domain IV"/>
    <property type="match status" value="1"/>
</dbReference>
<dbReference type="SUPFAM" id="SSF63867">
    <property type="entry name" value="MoeA C-terminal domain-like"/>
    <property type="match status" value="1"/>
</dbReference>
<keyword evidence="6" id="KW-0479">Metal-binding</keyword>
<keyword evidence="9" id="KW-1185">Reference proteome</keyword>
<comment type="caution">
    <text evidence="8">The sequence shown here is derived from an EMBL/GenBank/DDBJ whole genome shotgun (WGS) entry which is preliminary data.</text>
</comment>
<dbReference type="Gene3D" id="3.40.980.10">
    <property type="entry name" value="MoaB/Mog-like domain"/>
    <property type="match status" value="1"/>
</dbReference>
<dbReference type="PANTHER" id="PTHR10192:SF5">
    <property type="entry name" value="GEPHYRIN"/>
    <property type="match status" value="1"/>
</dbReference>
<keyword evidence="6" id="KW-0808">Transferase</keyword>
<dbReference type="InterPro" id="IPR036425">
    <property type="entry name" value="MoaB/Mog-like_dom_sf"/>
</dbReference>
<dbReference type="Gene3D" id="3.90.105.10">
    <property type="entry name" value="Molybdopterin biosynthesis moea protein, domain 2"/>
    <property type="match status" value="1"/>
</dbReference>
<dbReference type="CDD" id="cd00887">
    <property type="entry name" value="MoeA"/>
    <property type="match status" value="1"/>
</dbReference>
<evidence type="ECO:0000256" key="6">
    <source>
        <dbReference type="RuleBase" id="RU365090"/>
    </source>
</evidence>
<evidence type="ECO:0000256" key="3">
    <source>
        <dbReference type="ARBA" id="ARBA00010763"/>
    </source>
</evidence>
<dbReference type="InterPro" id="IPR005110">
    <property type="entry name" value="MoeA_linker/N"/>
</dbReference>
<comment type="function">
    <text evidence="1 6">Catalyzes the insertion of molybdate into adenylated molybdopterin with the concomitant release of AMP.</text>
</comment>